<proteinExistence type="predicted"/>
<gene>
    <name evidence="1" type="ORF">GY24_05700</name>
</gene>
<organism evidence="1 2">
    <name type="scientific">Microterricola pindariensis</name>
    <dbReference type="NCBI Taxonomy" id="478010"/>
    <lineage>
        <taxon>Bacteria</taxon>
        <taxon>Bacillati</taxon>
        <taxon>Actinomycetota</taxon>
        <taxon>Actinomycetes</taxon>
        <taxon>Micrococcales</taxon>
        <taxon>Microbacteriaceae</taxon>
        <taxon>Microterricola</taxon>
    </lineage>
</organism>
<name>A0ABX5AXJ8_9MICO</name>
<evidence type="ECO:0000313" key="1">
    <source>
        <dbReference type="EMBL" id="PPL19547.1"/>
    </source>
</evidence>
<accession>A0ABX5AXJ8</accession>
<evidence type="ECO:0000313" key="2">
    <source>
        <dbReference type="Proteomes" id="UP000237755"/>
    </source>
</evidence>
<dbReference type="Proteomes" id="UP000237755">
    <property type="component" value="Unassembled WGS sequence"/>
</dbReference>
<dbReference type="RefSeq" id="WP_104474761.1">
    <property type="nucleotide sequence ID" value="NZ_MPZN01000012.1"/>
</dbReference>
<keyword evidence="2" id="KW-1185">Reference proteome</keyword>
<comment type="caution">
    <text evidence="1">The sequence shown here is derived from an EMBL/GenBank/DDBJ whole genome shotgun (WGS) entry which is preliminary data.</text>
</comment>
<protein>
    <submittedName>
        <fullName evidence="1">Uncharacterized protein</fullName>
    </submittedName>
</protein>
<reference evidence="1 2" key="1">
    <citation type="journal article" date="2008" name="Int. J. Syst. Evol. Microbiol.">
        <title>Leifsonia pindariensis sp. nov., isolated from the Pindari glacier of the Indian Himalayas, and emended description of the genus Leifsonia.</title>
        <authorList>
            <person name="Reddy G.S."/>
            <person name="Prabagaran S.R."/>
            <person name="Shivaji S."/>
        </authorList>
    </citation>
    <scope>NUCLEOTIDE SEQUENCE [LARGE SCALE GENOMIC DNA]</scope>
    <source>
        <strain evidence="1 2">PON 10</strain>
    </source>
</reference>
<feature type="non-terminal residue" evidence="1">
    <location>
        <position position="226"/>
    </location>
</feature>
<dbReference type="EMBL" id="MPZN01000012">
    <property type="protein sequence ID" value="PPL19547.1"/>
    <property type="molecule type" value="Genomic_DNA"/>
</dbReference>
<sequence>MHLADWLNTRSGIAHLYDVERAGYTSYAMRAAIADRRVRRIRRRWFATPAVPGNLLVAATLGARLSCLSAAAHFGLWHLDDGLLHLSVPPNAGHFDAGPHRAHWGRGPLPSPRFGLVEPLENALVHIADCQPFENALAVWESAQNRDAFSPDYLGGLKLRSAAANRVRSASTSLSDSGIETIPRVRLERLGIRVQQQVLVDGHRLDGLIGERLVLQIDGFAYHQAD</sequence>